<dbReference type="PANTHER" id="PTHR30199:SF0">
    <property type="entry name" value="INNER MEMBRANE PROTEIN YDCO"/>
    <property type="match status" value="1"/>
</dbReference>
<dbReference type="AlphaFoldDB" id="A0A975P5R0"/>
<accession>A0A975P5R0</accession>
<feature type="transmembrane region" description="Helical" evidence="1">
    <location>
        <begin position="21"/>
        <end position="47"/>
    </location>
</feature>
<gene>
    <name evidence="2" type="ORF">KMZ93_25730</name>
</gene>
<feature type="transmembrane region" description="Helical" evidence="1">
    <location>
        <begin position="59"/>
        <end position="78"/>
    </location>
</feature>
<dbReference type="GO" id="GO:0005886">
    <property type="term" value="C:plasma membrane"/>
    <property type="evidence" value="ECO:0007669"/>
    <property type="project" value="TreeGrafter"/>
</dbReference>
<dbReference type="PANTHER" id="PTHR30199">
    <property type="entry name" value="MFS FAMILY TRANSPORTER, PREDICTED SUBSTRATE BENZOATE"/>
    <property type="match status" value="1"/>
</dbReference>
<reference evidence="2 3" key="1">
    <citation type="submission" date="2021-06" db="EMBL/GenBank/DDBJ databases">
        <title>Bradyrhizobium sp. S2-11-4 Genome sequencing.</title>
        <authorList>
            <person name="Jin L."/>
        </authorList>
    </citation>
    <scope>NUCLEOTIDE SEQUENCE [LARGE SCALE GENOMIC DNA]</scope>
    <source>
        <strain evidence="2 3">S2-11-4</strain>
    </source>
</reference>
<dbReference type="Proteomes" id="UP000676951">
    <property type="component" value="Chromosome"/>
</dbReference>
<feature type="transmembrane region" description="Helical" evidence="1">
    <location>
        <begin position="112"/>
        <end position="129"/>
    </location>
</feature>
<name>A0A975P5R0_9BRAD</name>
<dbReference type="InterPro" id="IPR004711">
    <property type="entry name" value="Benzoate_Transporter"/>
</dbReference>
<dbReference type="GO" id="GO:0042925">
    <property type="term" value="F:benzoate transmembrane transporter activity"/>
    <property type="evidence" value="ECO:0007669"/>
    <property type="project" value="InterPro"/>
</dbReference>
<feature type="transmembrane region" description="Helical" evidence="1">
    <location>
        <begin position="266"/>
        <end position="286"/>
    </location>
</feature>
<feature type="transmembrane region" description="Helical" evidence="1">
    <location>
        <begin position="227"/>
        <end position="246"/>
    </location>
</feature>
<protein>
    <submittedName>
        <fullName evidence="2">Benzoate/H(+) symporter BenE family transporter</fullName>
    </submittedName>
</protein>
<keyword evidence="3" id="KW-1185">Reference proteome</keyword>
<feature type="transmembrane region" description="Helical" evidence="1">
    <location>
        <begin position="338"/>
        <end position="358"/>
    </location>
</feature>
<keyword evidence="1" id="KW-0812">Transmembrane</keyword>
<feature type="transmembrane region" description="Helical" evidence="1">
    <location>
        <begin position="160"/>
        <end position="180"/>
    </location>
</feature>
<dbReference type="EMBL" id="CP076136">
    <property type="protein sequence ID" value="QWG26149.1"/>
    <property type="molecule type" value="Genomic_DNA"/>
</dbReference>
<organism evidence="2 3">
    <name type="scientific">Bradyrhizobium sediminis</name>
    <dbReference type="NCBI Taxonomy" id="2840469"/>
    <lineage>
        <taxon>Bacteria</taxon>
        <taxon>Pseudomonadati</taxon>
        <taxon>Pseudomonadota</taxon>
        <taxon>Alphaproteobacteria</taxon>
        <taxon>Hyphomicrobiales</taxon>
        <taxon>Nitrobacteraceae</taxon>
        <taxon>Bradyrhizobium</taxon>
    </lineage>
</organism>
<dbReference type="Pfam" id="PF03594">
    <property type="entry name" value="BenE"/>
    <property type="match status" value="1"/>
</dbReference>
<evidence type="ECO:0000313" key="3">
    <source>
        <dbReference type="Proteomes" id="UP000676951"/>
    </source>
</evidence>
<dbReference type="RefSeq" id="WP_215606865.1">
    <property type="nucleotide sequence ID" value="NZ_CP076136.1"/>
</dbReference>
<evidence type="ECO:0000256" key="1">
    <source>
        <dbReference type="SAM" id="Phobius"/>
    </source>
</evidence>
<evidence type="ECO:0000313" key="2">
    <source>
        <dbReference type="EMBL" id="QWG26149.1"/>
    </source>
</evidence>
<feature type="transmembrane region" description="Helical" evidence="1">
    <location>
        <begin position="306"/>
        <end position="326"/>
    </location>
</feature>
<keyword evidence="1" id="KW-1133">Transmembrane helix</keyword>
<keyword evidence="1" id="KW-0472">Membrane</keyword>
<sequence length="410" mass="43404">MFIQIERPTERPPGVGRIISAFGFLYASNGFIGWLFAVTGPVAIILAVGSNAGLSEREIASWIFGVFFFNGLITLLFSGLYRQPLVFFWTIPGTVLVGQSLTHLTFPEVVGAFYATGLLMLVLGASGWVKRAMQLVPMPIVMGMVAGVFLRFGLELVRAVFADTIIVGPMVAIWLILSAIPRLGRRIPPIIGALLVGASTTVLFSRFDAAATLQFELIRPVIQAPVWSIAAMVELVVPLAITVLVVQNGQGFAVLRAAGHTPPINAVTMACGIGSVISAVVGGVSSCLTGPTNAIVVSSGEQKRQYSAAMFVGCLALAFGLLAPTFTRLLLVSPKSLVMALAGLAMLRVLQTAFVTAFKERFSLGALVAFLVTVADVPLLNVGAAFWGLVSGFAISWLLERSDFAAEARS</sequence>
<proteinExistence type="predicted"/>
<feature type="transmembrane region" description="Helical" evidence="1">
    <location>
        <begin position="136"/>
        <end position="154"/>
    </location>
</feature>